<evidence type="ECO:0000256" key="7">
    <source>
        <dbReference type="ARBA" id="ARBA00022827"/>
    </source>
</evidence>
<evidence type="ECO:0000256" key="2">
    <source>
        <dbReference type="ARBA" id="ARBA00004913"/>
    </source>
</evidence>
<evidence type="ECO:0000256" key="4">
    <source>
        <dbReference type="ARBA" id="ARBA00022589"/>
    </source>
</evidence>
<keyword evidence="9" id="KW-0325">Glycoprotein</keyword>
<dbReference type="Gene3D" id="3.30.43.10">
    <property type="entry name" value="Uridine Diphospho-n-acetylenolpyruvylglucosamine Reductase, domain 2"/>
    <property type="match status" value="1"/>
</dbReference>
<accession>A0ABD2YQU3</accession>
<dbReference type="InterPro" id="IPR012951">
    <property type="entry name" value="BBE"/>
</dbReference>
<comment type="similarity">
    <text evidence="3">Belongs to the oxygen-dependent FAD-linked oxidoreductase family.</text>
</comment>
<evidence type="ECO:0000256" key="10">
    <source>
        <dbReference type="SAM" id="SignalP"/>
    </source>
</evidence>
<dbReference type="InterPro" id="IPR016167">
    <property type="entry name" value="FAD-bd_PCMH_sub1"/>
</dbReference>
<feature type="chain" id="PRO_5044838396" description="FAD-binding PCMH-type domain-containing protein" evidence="10">
    <location>
        <begin position="24"/>
        <end position="536"/>
    </location>
</feature>
<feature type="signal peptide" evidence="10">
    <location>
        <begin position="1"/>
        <end position="23"/>
    </location>
</feature>
<dbReference type="InterPro" id="IPR036318">
    <property type="entry name" value="FAD-bd_PCMH-like_sf"/>
</dbReference>
<evidence type="ECO:0000256" key="9">
    <source>
        <dbReference type="ARBA" id="ARBA00023180"/>
    </source>
</evidence>
<keyword evidence="8" id="KW-1015">Disulfide bond</keyword>
<evidence type="ECO:0000313" key="13">
    <source>
        <dbReference type="Proteomes" id="UP001630127"/>
    </source>
</evidence>
<dbReference type="Proteomes" id="UP001630127">
    <property type="component" value="Unassembled WGS sequence"/>
</dbReference>
<dbReference type="Pfam" id="PF08031">
    <property type="entry name" value="BBE"/>
    <property type="match status" value="1"/>
</dbReference>
<proteinExistence type="inferred from homology"/>
<dbReference type="SUPFAM" id="SSF56176">
    <property type="entry name" value="FAD-binding/transporter-associated domain-like"/>
    <property type="match status" value="1"/>
</dbReference>
<organism evidence="12 13">
    <name type="scientific">Cinchona calisaya</name>
    <dbReference type="NCBI Taxonomy" id="153742"/>
    <lineage>
        <taxon>Eukaryota</taxon>
        <taxon>Viridiplantae</taxon>
        <taxon>Streptophyta</taxon>
        <taxon>Embryophyta</taxon>
        <taxon>Tracheophyta</taxon>
        <taxon>Spermatophyta</taxon>
        <taxon>Magnoliopsida</taxon>
        <taxon>eudicotyledons</taxon>
        <taxon>Gunneridae</taxon>
        <taxon>Pentapetalae</taxon>
        <taxon>asterids</taxon>
        <taxon>lamiids</taxon>
        <taxon>Gentianales</taxon>
        <taxon>Rubiaceae</taxon>
        <taxon>Cinchonoideae</taxon>
        <taxon>Cinchoneae</taxon>
        <taxon>Cinchona</taxon>
    </lineage>
</organism>
<dbReference type="InterPro" id="IPR016169">
    <property type="entry name" value="FAD-bd_PCMH_sub2"/>
</dbReference>
<evidence type="ECO:0000256" key="8">
    <source>
        <dbReference type="ARBA" id="ARBA00023157"/>
    </source>
</evidence>
<dbReference type="PROSITE" id="PS51387">
    <property type="entry name" value="FAD_PCMH"/>
    <property type="match status" value="1"/>
</dbReference>
<evidence type="ECO:0000256" key="1">
    <source>
        <dbReference type="ARBA" id="ARBA00001974"/>
    </source>
</evidence>
<dbReference type="PANTHER" id="PTHR32448">
    <property type="entry name" value="OS08G0158400 PROTEIN"/>
    <property type="match status" value="1"/>
</dbReference>
<name>A0ABD2YQU3_9GENT</name>
<keyword evidence="4" id="KW-0017">Alkaloid metabolism</keyword>
<evidence type="ECO:0000313" key="12">
    <source>
        <dbReference type="EMBL" id="KAL3509751.1"/>
    </source>
</evidence>
<sequence length="536" mass="60688">MKLTKRMLQFAFLLLLSISCVLSSSQPEKPFIQCLLHQSDDPTISNIIYTPKNSSYSSILNFYIQNLRFTSPETPKPKLILTPVHESQIQAAIYCSKIHGLQIRIRSGGHDYEGSSYISEVPFLLLDMFNFRSISVDLESQSAWVGAGATIGETYYAIHKKNSSFSFAAGNRPTLGIGGHISGGGCGPLVREYGLAADNVIDARLIDVNGRILDRESMGEDLFWAIRGGMGANFGVILAYKIRLIEVPEKVIAFKVRRTLEQNATKLVHKWQFVAPKLPRRLIVLLKIDSVVSNDRSGGKTIQASFLSVFRGDADELLQVMEEYFPELGVMKEDLKEMSWIQYFAFYDDHPIEDIVQILTSRVSTSKSYLKAKSDFVQKPIPEEGIEKIWEKLFEEDPLAAQLQWTPFGGKMDEISESETPFPHRAGNSFIMFEAIFWNGTDSSLAQKHVNWIRELHDVIGQYVDKNPRGAYADYRDLDLGVNNVGETSVEQARVWGETYFKKNFDRLVYVKTRVDPDNFFKNEQSIPSRLAHFSS</sequence>
<comment type="cofactor">
    <cofactor evidence="1">
        <name>FAD</name>
        <dbReference type="ChEBI" id="CHEBI:57692"/>
    </cofactor>
</comment>
<keyword evidence="7" id="KW-0274">FAD</keyword>
<dbReference type="AlphaFoldDB" id="A0ABD2YQU3"/>
<protein>
    <recommendedName>
        <fullName evidence="11">FAD-binding PCMH-type domain-containing protein</fullName>
    </recommendedName>
</protein>
<dbReference type="Pfam" id="PF01565">
    <property type="entry name" value="FAD_binding_4"/>
    <property type="match status" value="1"/>
</dbReference>
<dbReference type="Gene3D" id="3.30.465.10">
    <property type="match status" value="1"/>
</dbReference>
<dbReference type="EMBL" id="JBJUIK010000012">
    <property type="protein sequence ID" value="KAL3509751.1"/>
    <property type="molecule type" value="Genomic_DNA"/>
</dbReference>
<dbReference type="FunFam" id="3.30.43.10:FF:000004">
    <property type="entry name" value="Berberine bridge enzyme-like 15"/>
    <property type="match status" value="1"/>
</dbReference>
<keyword evidence="13" id="KW-1185">Reference proteome</keyword>
<dbReference type="InterPro" id="IPR016166">
    <property type="entry name" value="FAD-bd_PCMH"/>
</dbReference>
<comment type="pathway">
    <text evidence="2">Alkaloid biosynthesis.</text>
</comment>
<comment type="caution">
    <text evidence="12">The sequence shown here is derived from an EMBL/GenBank/DDBJ whole genome shotgun (WGS) entry which is preliminary data.</text>
</comment>
<feature type="domain" description="FAD-binding PCMH-type" evidence="11">
    <location>
        <begin position="73"/>
        <end position="247"/>
    </location>
</feature>
<keyword evidence="6 10" id="KW-0732">Signal</keyword>
<evidence type="ECO:0000256" key="6">
    <source>
        <dbReference type="ARBA" id="ARBA00022729"/>
    </source>
</evidence>
<dbReference type="PROSITE" id="PS51257">
    <property type="entry name" value="PROKAR_LIPOPROTEIN"/>
    <property type="match status" value="1"/>
</dbReference>
<evidence type="ECO:0000259" key="11">
    <source>
        <dbReference type="PROSITE" id="PS51387"/>
    </source>
</evidence>
<evidence type="ECO:0000256" key="5">
    <source>
        <dbReference type="ARBA" id="ARBA00022630"/>
    </source>
</evidence>
<dbReference type="Gene3D" id="3.40.462.20">
    <property type="match status" value="1"/>
</dbReference>
<evidence type="ECO:0000256" key="3">
    <source>
        <dbReference type="ARBA" id="ARBA00005466"/>
    </source>
</evidence>
<keyword evidence="5" id="KW-0285">Flavoprotein</keyword>
<gene>
    <name evidence="12" type="ORF">ACH5RR_029152</name>
</gene>
<reference evidence="12 13" key="1">
    <citation type="submission" date="2024-11" db="EMBL/GenBank/DDBJ databases">
        <title>A near-complete genome assembly of Cinchona calisaya.</title>
        <authorList>
            <person name="Lian D.C."/>
            <person name="Zhao X.W."/>
            <person name="Wei L."/>
        </authorList>
    </citation>
    <scope>NUCLEOTIDE SEQUENCE [LARGE SCALE GENOMIC DNA]</scope>
    <source>
        <tissue evidence="12">Nenye</tissue>
    </source>
</reference>
<dbReference type="InterPro" id="IPR006094">
    <property type="entry name" value="Oxid_FAD_bind_N"/>
</dbReference>